<evidence type="ECO:0000313" key="3">
    <source>
        <dbReference type="Proteomes" id="UP000292447"/>
    </source>
</evidence>
<feature type="transmembrane region" description="Helical" evidence="1">
    <location>
        <begin position="78"/>
        <end position="102"/>
    </location>
</feature>
<evidence type="ECO:0000313" key="2">
    <source>
        <dbReference type="EMBL" id="QBM89008.1"/>
    </source>
</evidence>
<keyword evidence="3" id="KW-1185">Reference proteome</keyword>
<sequence>MFRVKPITPKMLVRGIFNAPEIQFAKACVTRAMSTVYEKGKNLPNMTNMELVKAIWLLSHLFCACGFLVSLWRHTPVWYYFSIGGAISTYTVSFFRHMLVLAHGTLAIREEIPLASLLNAENTLLLIAAWLHVTSNPNPLKLFSFAIFSYMNLISFVLHELISANAFTTALFPVLSCIEPVLLGIACFADYCVQLMYYREYILDQTPLLYGLIFSYISFKRLEKSELARVSLYSLFDMVYAILLRIKTPKLLLRLFRSYQRIVYFLVPIEAAAESTDVTRKTSVRTRATSIFFEPILIINDLN</sequence>
<proteinExistence type="predicted"/>
<dbReference type="AlphaFoldDB" id="A0A4P6XS99"/>
<accession>A0A4P6XS99</accession>
<organism evidence="2 3">
    <name type="scientific">Metschnikowia aff. pulcherrima</name>
    <dbReference type="NCBI Taxonomy" id="2163413"/>
    <lineage>
        <taxon>Eukaryota</taxon>
        <taxon>Fungi</taxon>
        <taxon>Dikarya</taxon>
        <taxon>Ascomycota</taxon>
        <taxon>Saccharomycotina</taxon>
        <taxon>Pichiomycetes</taxon>
        <taxon>Metschnikowiaceae</taxon>
        <taxon>Metschnikowia</taxon>
    </lineage>
</organism>
<dbReference type="Proteomes" id="UP000292447">
    <property type="component" value="Chromosome IV"/>
</dbReference>
<dbReference type="EMBL" id="CP034459">
    <property type="protein sequence ID" value="QBM89008.1"/>
    <property type="molecule type" value="Genomic_DNA"/>
</dbReference>
<evidence type="ECO:0000256" key="1">
    <source>
        <dbReference type="SAM" id="Phobius"/>
    </source>
</evidence>
<protein>
    <submittedName>
        <fullName evidence="2">Uncharacterized protein</fullName>
    </submittedName>
</protein>
<name>A0A4P6XS99_9ASCO</name>
<feature type="transmembrane region" description="Helical" evidence="1">
    <location>
        <begin position="139"/>
        <end position="158"/>
    </location>
</feature>
<keyword evidence="1" id="KW-1133">Transmembrane helix</keyword>
<reference evidence="3" key="1">
    <citation type="submission" date="2019-03" db="EMBL/GenBank/DDBJ databases">
        <title>Snf2 controls pulcherriminic acid biosynthesis and connects pigmentation and antifungal activity of the yeast Metschnikowia pulcherrima.</title>
        <authorList>
            <person name="Gore-Lloyd D."/>
            <person name="Sumann I."/>
            <person name="Brachmann A.O."/>
            <person name="Schneeberger K."/>
            <person name="Ortiz-Merino R.A."/>
            <person name="Moreno-Beltran M."/>
            <person name="Schlaefli M."/>
            <person name="Kirner P."/>
            <person name="Santos Kron A."/>
            <person name="Wolfe K.H."/>
            <person name="Piel J."/>
            <person name="Ahrens C.H."/>
            <person name="Henk D."/>
            <person name="Freimoser F.M."/>
        </authorList>
    </citation>
    <scope>NUCLEOTIDE SEQUENCE [LARGE SCALE GENOMIC DNA]</scope>
    <source>
        <strain evidence="3">APC 1.2</strain>
    </source>
</reference>
<keyword evidence="1" id="KW-0472">Membrane</keyword>
<gene>
    <name evidence="2" type="ORF">METSCH_D00670</name>
</gene>
<feature type="transmembrane region" description="Helical" evidence="1">
    <location>
        <begin position="51"/>
        <end position="72"/>
    </location>
</feature>
<feature type="transmembrane region" description="Helical" evidence="1">
    <location>
        <begin position="170"/>
        <end position="191"/>
    </location>
</feature>
<keyword evidence="1" id="KW-0812">Transmembrane</keyword>